<dbReference type="PANTHER" id="PTHR34846">
    <property type="entry name" value="4-CARBOXYMUCONOLACTONE DECARBOXYLASE FAMILY PROTEIN (AFU_ORTHOLOGUE AFUA_6G11590)"/>
    <property type="match status" value="1"/>
</dbReference>
<dbReference type="Gene3D" id="1.20.1290.10">
    <property type="entry name" value="AhpD-like"/>
    <property type="match status" value="1"/>
</dbReference>
<evidence type="ECO:0008006" key="3">
    <source>
        <dbReference type="Google" id="ProtNLM"/>
    </source>
</evidence>
<evidence type="ECO:0000313" key="1">
    <source>
        <dbReference type="EMBL" id="KAG9191434.1"/>
    </source>
</evidence>
<dbReference type="AlphaFoldDB" id="A0AAD4IB69"/>
<dbReference type="SUPFAM" id="SSF69118">
    <property type="entry name" value="AhpD-like"/>
    <property type="match status" value="1"/>
</dbReference>
<proteinExistence type="predicted"/>
<organism evidence="1 2">
    <name type="scientific">Alternaria panax</name>
    <dbReference type="NCBI Taxonomy" id="48097"/>
    <lineage>
        <taxon>Eukaryota</taxon>
        <taxon>Fungi</taxon>
        <taxon>Dikarya</taxon>
        <taxon>Ascomycota</taxon>
        <taxon>Pezizomycotina</taxon>
        <taxon>Dothideomycetes</taxon>
        <taxon>Pleosporomycetidae</taxon>
        <taxon>Pleosporales</taxon>
        <taxon>Pleosporineae</taxon>
        <taxon>Pleosporaceae</taxon>
        <taxon>Alternaria</taxon>
        <taxon>Alternaria sect. Panax</taxon>
    </lineage>
</organism>
<keyword evidence="2" id="KW-1185">Reference proteome</keyword>
<reference evidence="1" key="1">
    <citation type="submission" date="2021-07" db="EMBL/GenBank/DDBJ databases">
        <title>Genome Resource of American Ginseng Black Spot Pathogen Alternaria panax.</title>
        <authorList>
            <person name="Qiu C."/>
            <person name="Wang W."/>
            <person name="Liu Z."/>
        </authorList>
    </citation>
    <scope>NUCLEOTIDE SEQUENCE</scope>
    <source>
        <strain evidence="1">BNCC115425</strain>
    </source>
</reference>
<sequence length="194" mass="21256">MRLPYVPDPPNFTSEEDKAVEQRVRQRRGEKGLIALDRTLLHAPPVADGWNSFLGSIRTQTSLPIAIRETAICRVAVLNRAWYEWESHSPILGSASDVTKDQVTAVLDSPPREPLDGVLGPKLSAVLAYTDAMTLDVRVPDAVFEKLKEAGFSEKEIVEITATVAAYNCVSRFLVALDVGERNAQTGPKEGGKE</sequence>
<accession>A0AAD4IB69</accession>
<dbReference type="EMBL" id="JAANER010000004">
    <property type="protein sequence ID" value="KAG9191434.1"/>
    <property type="molecule type" value="Genomic_DNA"/>
</dbReference>
<protein>
    <recommendedName>
        <fullName evidence="3">Carboxymuconolactone decarboxylase-like domain-containing protein</fullName>
    </recommendedName>
</protein>
<name>A0AAD4IB69_9PLEO</name>
<gene>
    <name evidence="1" type="ORF">G6011_09522</name>
</gene>
<dbReference type="Proteomes" id="UP001199106">
    <property type="component" value="Unassembled WGS sequence"/>
</dbReference>
<dbReference type="InterPro" id="IPR029032">
    <property type="entry name" value="AhpD-like"/>
</dbReference>
<evidence type="ECO:0000313" key="2">
    <source>
        <dbReference type="Proteomes" id="UP001199106"/>
    </source>
</evidence>
<dbReference type="PANTHER" id="PTHR34846:SF9">
    <property type="entry name" value="4-CARBOXYMUCONOLACTONE DECARBOXYLASE FAMILY PROTEIN (AFU_ORTHOLOGUE AFUA_1G03690)"/>
    <property type="match status" value="1"/>
</dbReference>
<comment type="caution">
    <text evidence="1">The sequence shown here is derived from an EMBL/GenBank/DDBJ whole genome shotgun (WGS) entry which is preliminary data.</text>
</comment>